<protein>
    <submittedName>
        <fullName evidence="1">Uncharacterized protein</fullName>
    </submittedName>
</protein>
<evidence type="ECO:0000313" key="2">
    <source>
        <dbReference type="Proteomes" id="UP001590950"/>
    </source>
</evidence>
<reference evidence="1 2" key="1">
    <citation type="submission" date="2024-09" db="EMBL/GenBank/DDBJ databases">
        <title>Rethinking Asexuality: The Enigmatic Case of Functional Sexual Genes in Lepraria (Stereocaulaceae).</title>
        <authorList>
            <person name="Doellman M."/>
            <person name="Sun Y."/>
            <person name="Barcenas-Pena A."/>
            <person name="Lumbsch H.T."/>
            <person name="Grewe F."/>
        </authorList>
    </citation>
    <scope>NUCLEOTIDE SEQUENCE [LARGE SCALE GENOMIC DNA]</scope>
    <source>
        <strain evidence="1 2">Mercado 3170</strain>
    </source>
</reference>
<evidence type="ECO:0000313" key="1">
    <source>
        <dbReference type="EMBL" id="KAL2046844.1"/>
    </source>
</evidence>
<gene>
    <name evidence="1" type="ORF">N7G274_000862</name>
</gene>
<name>A0ABR4AM79_9LECA</name>
<proteinExistence type="predicted"/>
<comment type="caution">
    <text evidence="1">The sequence shown here is derived from an EMBL/GenBank/DDBJ whole genome shotgun (WGS) entry which is preliminary data.</text>
</comment>
<dbReference type="EMBL" id="JBEFKJ010000003">
    <property type="protein sequence ID" value="KAL2046844.1"/>
    <property type="molecule type" value="Genomic_DNA"/>
</dbReference>
<dbReference type="Proteomes" id="UP001590950">
    <property type="component" value="Unassembled WGS sequence"/>
</dbReference>
<sequence>MDGPPPIHAGTLHLKSIIVRFERSRRVLYKAQPHGSVRRRPGAITSIRLKTERNAFADYMFESFSCMNLPWRTRKVDLGLCGLSTRQLPCAVPLMNSFLVKSSVEIPQLKDKDGSHGRRPLRG</sequence>
<accession>A0ABR4AM79</accession>
<keyword evidence="2" id="KW-1185">Reference proteome</keyword>
<organism evidence="1 2">
    <name type="scientific">Stereocaulon virgatum</name>
    <dbReference type="NCBI Taxonomy" id="373712"/>
    <lineage>
        <taxon>Eukaryota</taxon>
        <taxon>Fungi</taxon>
        <taxon>Dikarya</taxon>
        <taxon>Ascomycota</taxon>
        <taxon>Pezizomycotina</taxon>
        <taxon>Lecanoromycetes</taxon>
        <taxon>OSLEUM clade</taxon>
        <taxon>Lecanoromycetidae</taxon>
        <taxon>Lecanorales</taxon>
        <taxon>Lecanorineae</taxon>
        <taxon>Stereocaulaceae</taxon>
        <taxon>Stereocaulon</taxon>
    </lineage>
</organism>